<dbReference type="SUPFAM" id="SSF48452">
    <property type="entry name" value="TPR-like"/>
    <property type="match status" value="2"/>
</dbReference>
<comment type="subcellular location">
    <subcellularLocation>
        <location evidence="1">Nucleus</location>
        <location evidence="1">Nucleolus</location>
    </subcellularLocation>
</comment>
<feature type="region of interest" description="Disordered" evidence="5">
    <location>
        <begin position="1"/>
        <end position="80"/>
    </location>
</feature>
<sequence length="1595" mass="170194">MPGLKRTRESADAAASSKPRTKDESKRPRKDAAAASSSKVAAVLPPAVEADFPRGGGSGLTPLEHAQALREGRAERASAAAGKDLFTDGAARKKGKGAAAGASGGDDVAAQKEKKRKDWREMKNAKKKKTAMGVERAGQGELDHTRVEHLNYKRLAPGSRLLCSVLAVHPLALVLSLPNQLLGHVPLTSISSVLTERLDAAANASDSESEAESSDDEDEEMKTAGDVPELRDLYKVGDWVRASVVSVKNAGNKGLGREGQEYVREAGRVELSLDPALLNEGIESADLIPGAVLPVTVKSREDHGWTLDAGIGISGFAPLDAAPSDVQVGAVLPAAVTAHVSGSRAFTASLQPAAVLSARLGPTHAPTLNGLLPGTYVTALITNASASGLSAKLWGFFDASIDPTHLPLPHGKTAADVYKEGQKVKARVLWDLGPHAAGADPLEVTAEKQGGRKLALSAAPHALKLSPPPGLSHYPIGTKLSVRVVRADKDWGLACEIEDADDEVSPQVFCHISHVADEHIVALSASSGTWKEGSVHPARVTGHAPTDGRVLVSLQPSVLKRAFMRVSEVQVGSIVRGTVARLGPNGNAIFLDLGGSVHGVVFPLHFADVPLRKPEKKYKVGATVKARVLAVDPLKNRISCTLKKSLVGSDLPIVAALQDARPGVVTQGTVSRFIEPTPGKPNALLVDLFGGLRALVPAVEATEAAPGAQPLQLRSAYFEGKVVRVRLTHVDYASARITASIRQAAPSYLARLDVDAVTLGQKVDARTAAVHADVVVLELLPSRARALLSLAALAEERGKSVEEVRAELEEGEVLTGLTVIDKNKDKGLVILGNSSAQPRSNKAAELQPGHLAAGKVIESGREPNAVTVLLPGGVRARLHATDCADEFSEEPLPPVEKDKDSKPLDVVVLSIRGTTKKRAVVSTRPSVLAAARGETAAAPRDAVVESAADLQPKEKRRGYVKAIADSGLFVDLGRGVTARVMIAELFDSYVKDWKPRFRVGQLVEGTVMSVLAAQSKVEFSLRSEPGVSSKDRKGSAAKKAEAGEQAAKGGAVRLRDLQKGQKVKGFVRAITDFGVFVQIEGSDVSGLAHKSQLSDNKSADALKAFAIGDRVRAIVLEVNSEKKRLGLGLKPSYFDAEDFADSDAEMADGDASEAEDGADSNEEEAESGEDFDGQVDDSDDEGSDASLDDDDFEGADESLARLLAADAPFEEESDVESDDDEESKEAAGEAASDADSAAEDESEDEAPRTVAPALELSGGFSWSAPDAVEAADAGASGSDSESDDDEAAEASASKSKKRKAKAAAAPQQDMTADLATKAPESTADFERLLLGSPHSSYLWIQFMSFQLQLSDIDKAREVARRALKVISFREEQERMNVWIALLNLENAYGTAETLDTVFKQAAQANDSKTVHLRLLAILEKADKLDAAEELWRKTAKKFGYSSKVWVGWVQFYLRHDRAEDARKLVPRSMQSLEKRKHVKTVLAIALSEYKLGDTERARTVFEGLVDSHPKRLDIWLQYVDQEARLGEVANVRNIFERILALRQSSKKAKSVLRRWLLFEQKHGSAEGEQSVLARARAWAEQMQTRQQGGEEQEGA</sequence>
<dbReference type="CDD" id="cd05693">
    <property type="entry name" value="S1_Rrp5_repeat_hs1_sc1"/>
    <property type="match status" value="1"/>
</dbReference>
<feature type="domain" description="S1 motif" evidence="6">
    <location>
        <begin position="1060"/>
        <end position="1130"/>
    </location>
</feature>
<dbReference type="EMBL" id="KZ819307">
    <property type="protein sequence ID" value="PWN94986.1"/>
    <property type="molecule type" value="Genomic_DNA"/>
</dbReference>
<feature type="region of interest" description="Disordered" evidence="5">
    <location>
        <begin position="201"/>
        <end position="227"/>
    </location>
</feature>
<dbReference type="FunFam" id="2.40.50.140:FF:000103">
    <property type="entry name" value="protein RRP5 homolog"/>
    <property type="match status" value="2"/>
</dbReference>
<evidence type="ECO:0000256" key="3">
    <source>
        <dbReference type="ARBA" id="ARBA00022737"/>
    </source>
</evidence>
<feature type="compositionally biased region" description="Low complexity" evidence="5">
    <location>
        <begin position="1270"/>
        <end position="1279"/>
    </location>
</feature>
<feature type="compositionally biased region" description="Basic and acidic residues" evidence="5">
    <location>
        <begin position="1029"/>
        <end position="1042"/>
    </location>
</feature>
<dbReference type="Gene3D" id="2.40.50.140">
    <property type="entry name" value="Nucleic acid-binding proteins"/>
    <property type="match status" value="5"/>
</dbReference>
<feature type="region of interest" description="Disordered" evidence="5">
    <location>
        <begin position="1270"/>
        <end position="1318"/>
    </location>
</feature>
<dbReference type="Pfam" id="PF23459">
    <property type="entry name" value="S1_RRP5"/>
    <property type="match status" value="1"/>
</dbReference>
<feature type="region of interest" description="Disordered" evidence="5">
    <location>
        <begin position="92"/>
        <end position="140"/>
    </location>
</feature>
<keyword evidence="3" id="KW-0677">Repeat</keyword>
<evidence type="ECO:0000256" key="5">
    <source>
        <dbReference type="SAM" id="MobiDB-lite"/>
    </source>
</evidence>
<dbReference type="PANTHER" id="PTHR23270:SF10">
    <property type="entry name" value="PROTEIN RRP5 HOMOLOG"/>
    <property type="match status" value="1"/>
</dbReference>
<keyword evidence="2" id="KW-0698">rRNA processing</keyword>
<organism evidence="7 8">
    <name type="scientific">Tilletiopsis washingtonensis</name>
    <dbReference type="NCBI Taxonomy" id="58919"/>
    <lineage>
        <taxon>Eukaryota</taxon>
        <taxon>Fungi</taxon>
        <taxon>Dikarya</taxon>
        <taxon>Basidiomycota</taxon>
        <taxon>Ustilaginomycotina</taxon>
        <taxon>Exobasidiomycetes</taxon>
        <taxon>Entylomatales</taxon>
        <taxon>Entylomatales incertae sedis</taxon>
        <taxon>Tilletiopsis</taxon>
    </lineage>
</organism>
<feature type="compositionally biased region" description="Basic and acidic residues" evidence="5">
    <location>
        <begin position="109"/>
        <end position="124"/>
    </location>
</feature>
<evidence type="ECO:0000313" key="8">
    <source>
        <dbReference type="Proteomes" id="UP000245946"/>
    </source>
</evidence>
<feature type="compositionally biased region" description="Basic and acidic residues" evidence="5">
    <location>
        <begin position="67"/>
        <end position="76"/>
    </location>
</feature>
<dbReference type="InterPro" id="IPR057301">
    <property type="entry name" value="Rrp5_OB_4th"/>
</dbReference>
<dbReference type="InterPro" id="IPR003107">
    <property type="entry name" value="HAT"/>
</dbReference>
<dbReference type="SMART" id="SM00316">
    <property type="entry name" value="S1"/>
    <property type="match status" value="10"/>
</dbReference>
<dbReference type="InterPro" id="IPR057302">
    <property type="entry name" value="Rrp5_S1"/>
</dbReference>
<dbReference type="InterPro" id="IPR011990">
    <property type="entry name" value="TPR-like_helical_dom_sf"/>
</dbReference>
<dbReference type="GeneID" id="37270988"/>
<dbReference type="Proteomes" id="UP000245946">
    <property type="component" value="Unassembled WGS sequence"/>
</dbReference>
<feature type="compositionally biased region" description="Acidic residues" evidence="5">
    <location>
        <begin position="1208"/>
        <end position="1223"/>
    </location>
</feature>
<feature type="compositionally biased region" description="Basic and acidic residues" evidence="5">
    <location>
        <begin position="20"/>
        <end position="32"/>
    </location>
</feature>
<dbReference type="CDD" id="cd05708">
    <property type="entry name" value="S1_Rrp5_repeat_sc12"/>
    <property type="match status" value="1"/>
</dbReference>
<feature type="compositionally biased region" description="Acidic residues" evidence="5">
    <location>
        <begin position="207"/>
        <end position="220"/>
    </location>
</feature>
<protein>
    <submittedName>
        <fullName evidence="7">Nucleic acid-binding protein</fullName>
    </submittedName>
</protein>
<dbReference type="PROSITE" id="PS50126">
    <property type="entry name" value="S1"/>
    <property type="match status" value="5"/>
</dbReference>
<dbReference type="FunFam" id="2.40.50.140:FF:000155">
    <property type="entry name" value="rRNA biogenesis protein RRP5"/>
    <property type="match status" value="1"/>
</dbReference>
<feature type="domain" description="S1 motif" evidence="6">
    <location>
        <begin position="849"/>
        <end position="924"/>
    </location>
</feature>
<proteinExistence type="predicted"/>
<dbReference type="SUPFAM" id="SSF50249">
    <property type="entry name" value="Nucleic acid-binding proteins"/>
    <property type="match status" value="6"/>
</dbReference>
<dbReference type="InterPro" id="IPR012340">
    <property type="entry name" value="NA-bd_OB-fold"/>
</dbReference>
<dbReference type="Pfam" id="PF24685">
    <property type="entry name" value="OB_RRP5_4th"/>
    <property type="match status" value="1"/>
</dbReference>
<dbReference type="Pfam" id="PF00575">
    <property type="entry name" value="S1"/>
    <property type="match status" value="1"/>
</dbReference>
<feature type="compositionally biased region" description="Low complexity" evidence="5">
    <location>
        <begin position="33"/>
        <end position="48"/>
    </location>
</feature>
<dbReference type="GO" id="GO:0003723">
    <property type="term" value="F:RNA binding"/>
    <property type="evidence" value="ECO:0007669"/>
    <property type="project" value="TreeGrafter"/>
</dbReference>
<evidence type="ECO:0000313" key="7">
    <source>
        <dbReference type="EMBL" id="PWN94986.1"/>
    </source>
</evidence>
<feature type="region of interest" description="Disordered" evidence="5">
    <location>
        <begin position="1023"/>
        <end position="1042"/>
    </location>
</feature>
<feature type="compositionally biased region" description="Basic and acidic residues" evidence="5">
    <location>
        <begin position="1"/>
        <end position="11"/>
    </location>
</feature>
<dbReference type="PANTHER" id="PTHR23270">
    <property type="entry name" value="PROGRAMMED CELL DEATH PROTEIN 11 PRE-RRNA PROCESSING PROTEIN RRP5"/>
    <property type="match status" value="1"/>
</dbReference>
<dbReference type="CDD" id="cd05707">
    <property type="entry name" value="S1_Rrp5_repeat_sc11"/>
    <property type="match status" value="1"/>
</dbReference>
<dbReference type="GO" id="GO:0032040">
    <property type="term" value="C:small-subunit processome"/>
    <property type="evidence" value="ECO:0007669"/>
    <property type="project" value="TreeGrafter"/>
</dbReference>
<dbReference type="CDD" id="cd05697">
    <property type="entry name" value="S1_Rrp5_repeat_hs5"/>
    <property type="match status" value="1"/>
</dbReference>
<dbReference type="InterPro" id="IPR008847">
    <property type="entry name" value="Suf"/>
</dbReference>
<evidence type="ECO:0000256" key="1">
    <source>
        <dbReference type="ARBA" id="ARBA00004604"/>
    </source>
</evidence>
<feature type="domain" description="S1 motif" evidence="6">
    <location>
        <begin position="953"/>
        <end position="1022"/>
    </location>
</feature>
<feature type="region of interest" description="Disordered" evidence="5">
    <location>
        <begin position="1144"/>
        <end position="1253"/>
    </location>
</feature>
<dbReference type="GO" id="GO:0006364">
    <property type="term" value="P:rRNA processing"/>
    <property type="evidence" value="ECO:0007669"/>
    <property type="project" value="UniProtKB-KW"/>
</dbReference>
<gene>
    <name evidence="7" type="ORF">FA09DRAFT_332411</name>
</gene>
<name>A0A316Z0Y3_9BASI</name>
<dbReference type="SMART" id="SM00386">
    <property type="entry name" value="HAT"/>
    <property type="match status" value="4"/>
</dbReference>
<dbReference type="Gene3D" id="1.25.40.10">
    <property type="entry name" value="Tetratricopeptide repeat domain"/>
    <property type="match status" value="2"/>
</dbReference>
<evidence type="ECO:0000259" key="6">
    <source>
        <dbReference type="PROSITE" id="PS50126"/>
    </source>
</evidence>
<evidence type="ECO:0000256" key="2">
    <source>
        <dbReference type="ARBA" id="ARBA00022552"/>
    </source>
</evidence>
<dbReference type="InterPro" id="IPR048059">
    <property type="entry name" value="Rrp5_S1_rpt_hs1_sc1"/>
</dbReference>
<dbReference type="RefSeq" id="XP_025595265.1">
    <property type="nucleotide sequence ID" value="XM_025743444.1"/>
</dbReference>
<keyword evidence="8" id="KW-1185">Reference proteome</keyword>
<dbReference type="STRING" id="58919.A0A316Z0Y3"/>
<reference evidence="7 8" key="1">
    <citation type="journal article" date="2018" name="Mol. Biol. Evol.">
        <title>Broad Genomic Sampling Reveals a Smut Pathogenic Ancestry of the Fungal Clade Ustilaginomycotina.</title>
        <authorList>
            <person name="Kijpornyongpan T."/>
            <person name="Mondo S.J."/>
            <person name="Barry K."/>
            <person name="Sandor L."/>
            <person name="Lee J."/>
            <person name="Lipzen A."/>
            <person name="Pangilinan J."/>
            <person name="LaButti K."/>
            <person name="Hainaut M."/>
            <person name="Henrissat B."/>
            <person name="Grigoriev I.V."/>
            <person name="Spatafora J.W."/>
            <person name="Aime M.C."/>
        </authorList>
    </citation>
    <scope>NUCLEOTIDE SEQUENCE [LARGE SCALE GENOMIC DNA]</scope>
    <source>
        <strain evidence="7 8">MCA 4186</strain>
    </source>
</reference>
<dbReference type="OrthoDB" id="412781at2759"/>
<feature type="compositionally biased region" description="Acidic residues" evidence="5">
    <location>
        <begin position="1144"/>
        <end position="1196"/>
    </location>
</feature>
<evidence type="ECO:0000256" key="4">
    <source>
        <dbReference type="ARBA" id="ARBA00023242"/>
    </source>
</evidence>
<feature type="domain" description="S1 motif" evidence="6">
    <location>
        <begin position="663"/>
        <end position="742"/>
    </location>
</feature>
<dbReference type="InterPro" id="IPR003029">
    <property type="entry name" value="S1_domain"/>
</dbReference>
<feature type="compositionally biased region" description="Low complexity" evidence="5">
    <location>
        <begin position="97"/>
        <end position="108"/>
    </location>
</feature>
<dbReference type="InterPro" id="IPR045209">
    <property type="entry name" value="Rrp5"/>
</dbReference>
<keyword evidence="4" id="KW-0539">Nucleus</keyword>
<accession>A0A316Z0Y3</accession>
<feature type="domain" description="S1 motif" evidence="6">
    <location>
        <begin position="572"/>
        <end position="643"/>
    </location>
</feature>
<dbReference type="Pfam" id="PF05843">
    <property type="entry name" value="Suf"/>
    <property type="match status" value="1"/>
</dbReference>